<feature type="transmembrane region" description="Helical" evidence="7">
    <location>
        <begin position="382"/>
        <end position="402"/>
    </location>
</feature>
<dbReference type="OrthoDB" id="78296at2759"/>
<protein>
    <submittedName>
        <fullName evidence="10">CYFA0S11e02520g1_1</fullName>
    </submittedName>
</protein>
<feature type="transmembrane region" description="Helical" evidence="7">
    <location>
        <begin position="246"/>
        <end position="265"/>
    </location>
</feature>
<dbReference type="InterPro" id="IPR058533">
    <property type="entry name" value="Cation_efflux_TM"/>
</dbReference>
<sequence length="506" mass="56965">MSHPYHPPPAAIGNTHPSTGPVDPSDGERTPLIDHQNDSARSDVSPVVSQPKEWARRPSFLGFQITGSSQIKQSQESERLFNYVEKASRLKVVRELRPKALIGDVCRLYNWSEGYVDEDQLEKLKSKNLRSYYEKQNGLIEKYQEVDKLLDSGIQQTMLRNYSERNDGSHDSDNDNDHRVSRELALHRRQSAVPGDIDLETGNLLGYNRSDEMYTVSLAIMVNFFANVVLLIGKIVVAILTSSISIIASLLDSALDFLSTLIIYFSNKLSQAKNSKEFPVGRNRLEPLGVLVFSIIIIICFAQVGLEAFERLLHGQSGDIVEIGFTSVMIMILTIVTKLGCFFWCKSVKSSSVEALTQDALVDVVFNSFSILMPVLGYHFSIWWFDPLGALLLSIYIIYLWFMTCAEHIIKLAGRNAEADDYQVVLYLCMRFAEKIDKIKDISCYHVGDSINVEVDLVLDPKLDVKDSHDIAEALQYTIEALPIVNVERAFVHIDYTVGNFKGHLG</sequence>
<dbReference type="Pfam" id="PF01545">
    <property type="entry name" value="Cation_efflux"/>
    <property type="match status" value="1"/>
</dbReference>
<reference evidence="10" key="1">
    <citation type="journal article" date="2014" name="Genome Announc.">
        <title>Genome sequence of the yeast Cyberlindnera fabianii (Hansenula fabianii).</title>
        <authorList>
            <person name="Freel K.C."/>
            <person name="Sarilar V."/>
            <person name="Neuveglise C."/>
            <person name="Devillers H."/>
            <person name="Friedrich A."/>
            <person name="Schacherer J."/>
        </authorList>
    </citation>
    <scope>NUCLEOTIDE SEQUENCE</scope>
    <source>
        <strain evidence="10">YJS4271</strain>
    </source>
</reference>
<keyword evidence="3 7" id="KW-0812">Transmembrane</keyword>
<dbReference type="InterPro" id="IPR002524">
    <property type="entry name" value="Cation_efflux"/>
</dbReference>
<evidence type="ECO:0000313" key="10">
    <source>
        <dbReference type="EMBL" id="CDR43253.1"/>
    </source>
</evidence>
<evidence type="ECO:0000256" key="6">
    <source>
        <dbReference type="SAM" id="MobiDB-lite"/>
    </source>
</evidence>
<dbReference type="InterPro" id="IPR050291">
    <property type="entry name" value="CDF_Transporter"/>
</dbReference>
<feature type="transmembrane region" description="Helical" evidence="7">
    <location>
        <begin position="218"/>
        <end position="240"/>
    </location>
</feature>
<dbReference type="GO" id="GO:0098771">
    <property type="term" value="P:inorganic ion homeostasis"/>
    <property type="evidence" value="ECO:0007669"/>
    <property type="project" value="UniProtKB-ARBA"/>
</dbReference>
<feature type="domain" description="Cation efflux protein transmembrane" evidence="8">
    <location>
        <begin position="221"/>
        <end position="407"/>
    </location>
</feature>
<dbReference type="EMBL" id="LK052896">
    <property type="protein sequence ID" value="CDR43253.1"/>
    <property type="molecule type" value="Genomic_DNA"/>
</dbReference>
<gene>
    <name evidence="10" type="ORF">CYFA0S_11e02520g</name>
</gene>
<dbReference type="Pfam" id="PF16916">
    <property type="entry name" value="ZT_dimer"/>
    <property type="match status" value="1"/>
</dbReference>
<keyword evidence="2" id="KW-0813">Transport</keyword>
<evidence type="ECO:0000259" key="9">
    <source>
        <dbReference type="Pfam" id="PF16916"/>
    </source>
</evidence>
<dbReference type="InterPro" id="IPR036837">
    <property type="entry name" value="Cation_efflux_CTD_sf"/>
</dbReference>
<dbReference type="GO" id="GO:0016020">
    <property type="term" value="C:membrane"/>
    <property type="evidence" value="ECO:0007669"/>
    <property type="project" value="UniProtKB-SubCell"/>
</dbReference>
<dbReference type="SUPFAM" id="SSF161111">
    <property type="entry name" value="Cation efflux protein transmembrane domain-like"/>
    <property type="match status" value="1"/>
</dbReference>
<dbReference type="PhylomeDB" id="A0A061B6C8"/>
<evidence type="ECO:0000256" key="4">
    <source>
        <dbReference type="ARBA" id="ARBA00022989"/>
    </source>
</evidence>
<keyword evidence="4 7" id="KW-1133">Transmembrane helix</keyword>
<feature type="compositionally biased region" description="Pro residues" evidence="6">
    <location>
        <begin position="1"/>
        <end position="10"/>
    </location>
</feature>
<dbReference type="NCBIfam" id="TIGR01297">
    <property type="entry name" value="CDF"/>
    <property type="match status" value="1"/>
</dbReference>
<evidence type="ECO:0000256" key="1">
    <source>
        <dbReference type="ARBA" id="ARBA00004141"/>
    </source>
</evidence>
<dbReference type="PANTHER" id="PTHR43840">
    <property type="entry name" value="MITOCHONDRIAL METAL TRANSPORTER 1-RELATED"/>
    <property type="match status" value="1"/>
</dbReference>
<feature type="transmembrane region" description="Helical" evidence="7">
    <location>
        <begin position="324"/>
        <end position="344"/>
    </location>
</feature>
<evidence type="ECO:0000259" key="8">
    <source>
        <dbReference type="Pfam" id="PF01545"/>
    </source>
</evidence>
<dbReference type="VEuPathDB" id="FungiDB:BON22_2919"/>
<evidence type="ECO:0000256" key="7">
    <source>
        <dbReference type="SAM" id="Phobius"/>
    </source>
</evidence>
<dbReference type="InterPro" id="IPR027470">
    <property type="entry name" value="Cation_efflux_CTD"/>
</dbReference>
<feature type="transmembrane region" description="Helical" evidence="7">
    <location>
        <begin position="285"/>
        <end position="304"/>
    </location>
</feature>
<feature type="transmembrane region" description="Helical" evidence="7">
    <location>
        <begin position="356"/>
        <end position="376"/>
    </location>
</feature>
<dbReference type="FunFam" id="1.20.1510.10:FF:000005">
    <property type="entry name" value="Putative Cation diffusion facilitator 1"/>
    <property type="match status" value="1"/>
</dbReference>
<keyword evidence="5 7" id="KW-0472">Membrane</keyword>
<dbReference type="SUPFAM" id="SSF160240">
    <property type="entry name" value="Cation efflux protein cytoplasmic domain-like"/>
    <property type="match status" value="1"/>
</dbReference>
<organism evidence="10">
    <name type="scientific">Cyberlindnera fabianii</name>
    <name type="common">Yeast</name>
    <name type="synonym">Hansenula fabianii</name>
    <dbReference type="NCBI Taxonomy" id="36022"/>
    <lineage>
        <taxon>Eukaryota</taxon>
        <taxon>Fungi</taxon>
        <taxon>Dikarya</taxon>
        <taxon>Ascomycota</taxon>
        <taxon>Saccharomycotina</taxon>
        <taxon>Saccharomycetes</taxon>
        <taxon>Phaffomycetales</taxon>
        <taxon>Phaffomycetaceae</taxon>
        <taxon>Cyberlindnera</taxon>
    </lineage>
</organism>
<dbReference type="Gene3D" id="3.30.70.1350">
    <property type="entry name" value="Cation efflux protein, cytoplasmic domain"/>
    <property type="match status" value="1"/>
</dbReference>
<accession>A0A061B6C8</accession>
<dbReference type="GO" id="GO:0008324">
    <property type="term" value="F:monoatomic cation transmembrane transporter activity"/>
    <property type="evidence" value="ECO:0007669"/>
    <property type="project" value="InterPro"/>
</dbReference>
<feature type="domain" description="Cation efflux protein cytoplasmic" evidence="9">
    <location>
        <begin position="420"/>
        <end position="495"/>
    </location>
</feature>
<evidence type="ECO:0000256" key="3">
    <source>
        <dbReference type="ARBA" id="ARBA00022692"/>
    </source>
</evidence>
<name>A0A061B6C8_CYBFA</name>
<dbReference type="InterPro" id="IPR027469">
    <property type="entry name" value="Cation_efflux_TMD_sf"/>
</dbReference>
<feature type="compositionally biased region" description="Basic and acidic residues" evidence="6">
    <location>
        <begin position="26"/>
        <end position="41"/>
    </location>
</feature>
<comment type="subcellular location">
    <subcellularLocation>
        <location evidence="1">Membrane</location>
        <topology evidence="1">Multi-pass membrane protein</topology>
    </subcellularLocation>
</comment>
<proteinExistence type="predicted"/>
<evidence type="ECO:0000256" key="2">
    <source>
        <dbReference type="ARBA" id="ARBA00022448"/>
    </source>
</evidence>
<dbReference type="GO" id="GO:0030003">
    <property type="term" value="P:intracellular monoatomic cation homeostasis"/>
    <property type="evidence" value="ECO:0007669"/>
    <property type="project" value="UniProtKB-ARBA"/>
</dbReference>
<evidence type="ECO:0000256" key="5">
    <source>
        <dbReference type="ARBA" id="ARBA00023136"/>
    </source>
</evidence>
<dbReference type="AlphaFoldDB" id="A0A061B6C8"/>
<dbReference type="PANTHER" id="PTHR43840:SF4">
    <property type="entry name" value="CDF DIVALENT METAL CATION TRANSPORTER (EUROFUNG)"/>
    <property type="match status" value="1"/>
</dbReference>
<dbReference type="Gene3D" id="1.20.1510.10">
    <property type="entry name" value="Cation efflux protein transmembrane domain"/>
    <property type="match status" value="1"/>
</dbReference>
<feature type="region of interest" description="Disordered" evidence="6">
    <location>
        <begin position="1"/>
        <end position="49"/>
    </location>
</feature>